<dbReference type="SUPFAM" id="SSF55874">
    <property type="entry name" value="ATPase domain of HSP90 chaperone/DNA topoisomerase II/histidine kinase"/>
    <property type="match status" value="1"/>
</dbReference>
<keyword evidence="7" id="KW-0812">Transmembrane</keyword>
<dbReference type="Gene3D" id="2.130.10.10">
    <property type="entry name" value="YVTN repeat-like/Quinoprotein amine dehydrogenase"/>
    <property type="match status" value="2"/>
</dbReference>
<dbReference type="InterPro" id="IPR013783">
    <property type="entry name" value="Ig-like_fold"/>
</dbReference>
<dbReference type="GO" id="GO:0043565">
    <property type="term" value="F:sequence-specific DNA binding"/>
    <property type="evidence" value="ECO:0007669"/>
    <property type="project" value="InterPro"/>
</dbReference>
<dbReference type="Gene3D" id="3.40.50.2300">
    <property type="match status" value="1"/>
</dbReference>
<dbReference type="SUPFAM" id="SSF47384">
    <property type="entry name" value="Homodimeric domain of signal transducing histidine kinase"/>
    <property type="match status" value="1"/>
</dbReference>
<accession>F0QZK7</accession>
<dbReference type="Pfam" id="PF12833">
    <property type="entry name" value="HTH_18"/>
    <property type="match status" value="1"/>
</dbReference>
<proteinExistence type="predicted"/>
<dbReference type="eggNOG" id="COG3292">
    <property type="taxonomic scope" value="Bacteria"/>
</dbReference>
<keyword evidence="4" id="KW-0805">Transcription regulation</keyword>
<gene>
    <name evidence="11" type="ordered locus">Bacsa_1536</name>
</gene>
<keyword evidence="7" id="KW-1133">Transmembrane helix</keyword>
<evidence type="ECO:0000256" key="5">
    <source>
        <dbReference type="ARBA" id="ARBA00023163"/>
    </source>
</evidence>
<keyword evidence="11" id="KW-0418">Kinase</keyword>
<dbReference type="Pfam" id="PF07495">
    <property type="entry name" value="Y_Y_Y"/>
    <property type="match status" value="1"/>
</dbReference>
<evidence type="ECO:0000256" key="6">
    <source>
        <dbReference type="PROSITE-ProRule" id="PRU00169"/>
    </source>
</evidence>
<dbReference type="SUPFAM" id="SSF101898">
    <property type="entry name" value="NHL repeat"/>
    <property type="match status" value="1"/>
</dbReference>
<dbReference type="eggNOG" id="COG0745">
    <property type="taxonomic scope" value="Bacteria"/>
</dbReference>
<name>F0QZK7_PHOSB</name>
<dbReference type="eggNOG" id="COG2205">
    <property type="taxonomic scope" value="Bacteria"/>
</dbReference>
<dbReference type="GO" id="GO:0000155">
    <property type="term" value="F:phosphorelay sensor kinase activity"/>
    <property type="evidence" value="ECO:0007669"/>
    <property type="project" value="InterPro"/>
</dbReference>
<dbReference type="InterPro" id="IPR001611">
    <property type="entry name" value="Leu-rich_rpt"/>
</dbReference>
<dbReference type="GO" id="GO:0003700">
    <property type="term" value="F:DNA-binding transcription factor activity"/>
    <property type="evidence" value="ECO:0007669"/>
    <property type="project" value="InterPro"/>
</dbReference>
<keyword evidence="11" id="KW-0808">Transferase</keyword>
<dbReference type="Gene3D" id="3.30.565.10">
    <property type="entry name" value="Histidine kinase-like ATPase, C-terminal domain"/>
    <property type="match status" value="1"/>
</dbReference>
<dbReference type="InterPro" id="IPR005467">
    <property type="entry name" value="His_kinase_dom"/>
</dbReference>
<evidence type="ECO:0000256" key="4">
    <source>
        <dbReference type="ARBA" id="ARBA00023015"/>
    </source>
</evidence>
<organism evidence="11 12">
    <name type="scientific">Phocaeicola salanitronis (strain DSM 18170 / JCM 13657 / CCUG 60908 / BL78)</name>
    <name type="common">Bacteroides salanitronis</name>
    <dbReference type="NCBI Taxonomy" id="667015"/>
    <lineage>
        <taxon>Bacteria</taxon>
        <taxon>Pseudomonadati</taxon>
        <taxon>Bacteroidota</taxon>
        <taxon>Bacteroidia</taxon>
        <taxon>Bacteroidales</taxon>
        <taxon>Bacteroidaceae</taxon>
        <taxon>Phocaeicola</taxon>
    </lineage>
</organism>
<feature type="domain" description="Histidine kinase" evidence="9">
    <location>
        <begin position="822"/>
        <end position="1040"/>
    </location>
</feature>
<dbReference type="SMART" id="SM00342">
    <property type="entry name" value="HTH_ARAC"/>
    <property type="match status" value="1"/>
</dbReference>
<dbReference type="EC" id="2.7.13.3" evidence="2"/>
<evidence type="ECO:0000256" key="2">
    <source>
        <dbReference type="ARBA" id="ARBA00012438"/>
    </source>
</evidence>
<sequence length="1327" mass="151251">MTASMKNKHLPYHLLLVLLLIIAYPAYSEDTYVSKQLSNINGLNNNSVNCIIEDSEHTIWIGTWDGLNAYNGRSFISFRYSRVDPNTLSNNVIRQIIESGEYLWIATDNGINKLNKQTRTVTRYYLGNKIPQQERSYILAQTPDGDIYCFVKGRGLFLYHADKDEYIPQTLNAASSAEFTDFLIDKSGHVIFLTNTGHIKAASHINKLIKGSSSLNELPLEKVSRILLSEEHLIALTPQTVSIFDKELKTISTINLQTDKEAACAILENQKLYVGFIGGGCICYDSLNGKYQQLTDIPQQTSVLCLYNGSQQIRWVGTDGQGIIQLYPYEVLFSTVKTDNPVRCFTEDESQRILVGTKGSGIKLFDKQNRKFHSFLDETHGLKSMSVYALKKNHNNDIFIGSEGKGIDILYAGEKKVEPLYIPQQYPVFQSVYSICFTHHDSLLWVGTSGYGLIKINLTKERGKYKVSGFKQYTSEVADIPLNNDIVYTISDDTSGDYVWFGTRGGGLNRIDLSNNKIESLEEFYTSVQLTNNDVLCLCSNPDGLWIGTSYGLNRLQWKGKVLMEQYAEQLINKTIHGILKDPKGNIWASTNQGIFQLDVATGNITDYTFNDGLHNDEFADGSYFCDSKNTLFFGGANGFTYFNPENIHLRTFNPTIVLDELKIFNVNENIPSRIKNGILKLNYDERSFVLKFLTKDFIKNENCEYAYRFSNISSDWIFLGNNPNISFAQLVPGTYKLEVKTTNGDKVWGNNLYKLTIKINHPWWFSIPAIIIYVMFCIIIAYIARHVIIGRIRLGKQILITRMEKEHEQKLYESKLDFYANVAHEFFTPLTLIYTPAQYLLEQKGLSEEMHKYLAIIKNNAERMQRLIRELVNFRKAGDENLDLCPETIDVERLILAVTDNYVDIFKENKIDFQIKIDKNFSLYSDRNSLEKILFNLLSNAFKYTPRSGYVWIEVTEENGDTLLFKIRNSGNGLTEKQMQEIFDRYKIFPASSDAGNTMSHGIGLNLTKRLVGILGGKISVESIVGKYTQFQLIIPPLPAGTASLLLDTPVEEAMEESPKEDNIFYGKYANVLIVEDDAHLRDLLRDILKGYIVFEAADGKEALEKIKKTHPDIILTDIIMNGMDGFTFIQAVKSDPNISYIPLVVISAKNSVEDQIKASNLGANSYLTKPFHPLQIKSTIENLISRQESLRNYFYSSLSSIKVKNGKTLHANDEELIENVYRLITEHIDEEALSPVWIAESLGMSKATFYRRLKEVLDKTPSEFIREIRLDYAAKLLRTTQITVSEVMFRAGFSNKSYFYREFQKQYNDSPKDYRNKAGTERNLP</sequence>
<evidence type="ECO:0000256" key="7">
    <source>
        <dbReference type="SAM" id="Phobius"/>
    </source>
</evidence>
<evidence type="ECO:0000313" key="11">
    <source>
        <dbReference type="EMBL" id="ADY36108.1"/>
    </source>
</evidence>
<dbReference type="PROSITE" id="PS50109">
    <property type="entry name" value="HIS_KIN"/>
    <property type="match status" value="1"/>
</dbReference>
<dbReference type="HOGENOM" id="CLU_000445_28_1_10"/>
<dbReference type="OrthoDB" id="717811at2"/>
<dbReference type="Pfam" id="PF07494">
    <property type="entry name" value="Reg_prop"/>
    <property type="match status" value="1"/>
</dbReference>
<dbReference type="InterPro" id="IPR001789">
    <property type="entry name" value="Sig_transdc_resp-reg_receiver"/>
</dbReference>
<dbReference type="Proteomes" id="UP000007486">
    <property type="component" value="Chromosome"/>
</dbReference>
<dbReference type="EMBL" id="CP002530">
    <property type="protein sequence ID" value="ADY36108.1"/>
    <property type="molecule type" value="Genomic_DNA"/>
</dbReference>
<dbReference type="InterPro" id="IPR011123">
    <property type="entry name" value="Y_Y_Y"/>
</dbReference>
<dbReference type="SMART" id="SM00388">
    <property type="entry name" value="HisKA"/>
    <property type="match status" value="1"/>
</dbReference>
<dbReference type="SMART" id="SM00448">
    <property type="entry name" value="REC"/>
    <property type="match status" value="1"/>
</dbReference>
<keyword evidence="3 6" id="KW-0597">Phosphoprotein</keyword>
<dbReference type="InterPro" id="IPR003594">
    <property type="entry name" value="HATPase_dom"/>
</dbReference>
<evidence type="ECO:0000313" key="12">
    <source>
        <dbReference type="Proteomes" id="UP000007486"/>
    </source>
</evidence>
<dbReference type="CDD" id="cd00082">
    <property type="entry name" value="HisKA"/>
    <property type="match status" value="1"/>
</dbReference>
<dbReference type="InterPro" id="IPR018060">
    <property type="entry name" value="HTH_AraC"/>
</dbReference>
<evidence type="ECO:0000259" key="9">
    <source>
        <dbReference type="PROSITE" id="PS50109"/>
    </source>
</evidence>
<dbReference type="KEGG" id="bsa:Bacsa_1536"/>
<dbReference type="SUPFAM" id="SSF63829">
    <property type="entry name" value="Calcium-dependent phosphotriesterase"/>
    <property type="match status" value="2"/>
</dbReference>
<dbReference type="SUPFAM" id="SSF52172">
    <property type="entry name" value="CheY-like"/>
    <property type="match status" value="1"/>
</dbReference>
<dbReference type="InterPro" id="IPR011006">
    <property type="entry name" value="CheY-like_superfamily"/>
</dbReference>
<keyword evidence="12" id="KW-1185">Reference proteome</keyword>
<dbReference type="Gene3D" id="1.10.287.130">
    <property type="match status" value="1"/>
</dbReference>
<evidence type="ECO:0000256" key="1">
    <source>
        <dbReference type="ARBA" id="ARBA00000085"/>
    </source>
</evidence>
<dbReference type="Pfam" id="PF00072">
    <property type="entry name" value="Response_reg"/>
    <property type="match status" value="1"/>
</dbReference>
<dbReference type="PANTHER" id="PTHR43547">
    <property type="entry name" value="TWO-COMPONENT HISTIDINE KINASE"/>
    <property type="match status" value="1"/>
</dbReference>
<dbReference type="InterPro" id="IPR015943">
    <property type="entry name" value="WD40/YVTN_repeat-like_dom_sf"/>
</dbReference>
<dbReference type="InterPro" id="IPR036097">
    <property type="entry name" value="HisK_dim/P_sf"/>
</dbReference>
<comment type="catalytic activity">
    <reaction evidence="1">
        <text>ATP + protein L-histidine = ADP + protein N-phospho-L-histidine.</text>
        <dbReference type="EC" id="2.7.13.3"/>
    </reaction>
</comment>
<dbReference type="PROSITE" id="PS01124">
    <property type="entry name" value="HTH_ARAC_FAMILY_2"/>
    <property type="match status" value="1"/>
</dbReference>
<keyword evidence="5" id="KW-0804">Transcription</keyword>
<dbReference type="InterPro" id="IPR009057">
    <property type="entry name" value="Homeodomain-like_sf"/>
</dbReference>
<dbReference type="Pfam" id="PF02518">
    <property type="entry name" value="HATPase_c"/>
    <property type="match status" value="1"/>
</dbReference>
<dbReference type="SUPFAM" id="SSF46689">
    <property type="entry name" value="Homeodomain-like"/>
    <property type="match status" value="1"/>
</dbReference>
<dbReference type="InterPro" id="IPR036890">
    <property type="entry name" value="HATPase_C_sf"/>
</dbReference>
<protein>
    <recommendedName>
        <fullName evidence="2">histidine kinase</fullName>
        <ecNumber evidence="2">2.7.13.3</ecNumber>
    </recommendedName>
</protein>
<dbReference type="InterPro" id="IPR003661">
    <property type="entry name" value="HisK_dim/P_dom"/>
</dbReference>
<feature type="domain" description="Response regulatory" evidence="10">
    <location>
        <begin position="1072"/>
        <end position="1186"/>
    </location>
</feature>
<evidence type="ECO:0000259" key="10">
    <source>
        <dbReference type="PROSITE" id="PS50110"/>
    </source>
</evidence>
<keyword evidence="7" id="KW-0472">Membrane</keyword>
<dbReference type="Pfam" id="PF00512">
    <property type="entry name" value="HisKA"/>
    <property type="match status" value="1"/>
</dbReference>
<dbReference type="Gene3D" id="2.60.40.10">
    <property type="entry name" value="Immunoglobulins"/>
    <property type="match status" value="1"/>
</dbReference>
<dbReference type="PANTHER" id="PTHR43547:SF2">
    <property type="entry name" value="HYBRID SIGNAL TRANSDUCTION HISTIDINE KINASE C"/>
    <property type="match status" value="1"/>
</dbReference>
<dbReference type="CDD" id="cd17574">
    <property type="entry name" value="REC_OmpR"/>
    <property type="match status" value="1"/>
</dbReference>
<evidence type="ECO:0000259" key="8">
    <source>
        <dbReference type="PROSITE" id="PS01124"/>
    </source>
</evidence>
<dbReference type="PROSITE" id="PS51450">
    <property type="entry name" value="LRR"/>
    <property type="match status" value="1"/>
</dbReference>
<feature type="modified residue" description="4-aspartylphosphate" evidence="6">
    <location>
        <position position="1119"/>
    </location>
</feature>
<dbReference type="SMART" id="SM00387">
    <property type="entry name" value="HATPase_c"/>
    <property type="match status" value="1"/>
</dbReference>
<dbReference type="InterPro" id="IPR011110">
    <property type="entry name" value="Reg_prop"/>
</dbReference>
<reference evidence="11 12" key="1">
    <citation type="journal article" date="2011" name="Stand. Genomic Sci.">
        <title>Complete genome sequence of Bacteroides salanitronis type strain (BL78).</title>
        <authorList>
            <person name="Gronow S."/>
            <person name="Held B."/>
            <person name="Lucas S."/>
            <person name="Lapidus A."/>
            <person name="Del Rio T.G."/>
            <person name="Nolan M."/>
            <person name="Tice H."/>
            <person name="Deshpande S."/>
            <person name="Cheng J.F."/>
            <person name="Pitluck S."/>
            <person name="Liolios K."/>
            <person name="Pagani I."/>
            <person name="Ivanova N."/>
            <person name="Mavromatis K."/>
            <person name="Pati A."/>
            <person name="Tapia R."/>
            <person name="Han C."/>
            <person name="Goodwin L."/>
            <person name="Chen A."/>
            <person name="Palaniappan K."/>
            <person name="Land M."/>
            <person name="Hauser L."/>
            <person name="Chang Y.J."/>
            <person name="Jeffries C.D."/>
            <person name="Brambilla E.M."/>
            <person name="Rohde M."/>
            <person name="Goker M."/>
            <person name="Detter J.C."/>
            <person name="Woyke T."/>
            <person name="Bristow J."/>
            <person name="Markowitz V."/>
            <person name="Hugenholtz P."/>
            <person name="Kyrpides N.C."/>
            <person name="Klenk H.P."/>
            <person name="Eisen J.A."/>
        </authorList>
    </citation>
    <scope>NUCLEOTIDE SEQUENCE [LARGE SCALE GENOMIC DNA]</scope>
    <source>
        <strain evidence="11 12">DSM 18170</strain>
    </source>
</reference>
<dbReference type="PROSITE" id="PS50110">
    <property type="entry name" value="RESPONSE_REGULATORY"/>
    <property type="match status" value="1"/>
</dbReference>
<dbReference type="Gene3D" id="1.10.10.60">
    <property type="entry name" value="Homeodomain-like"/>
    <property type="match status" value="2"/>
</dbReference>
<dbReference type="STRING" id="667015.Bacsa_1536"/>
<feature type="domain" description="HTH araC/xylS-type" evidence="8">
    <location>
        <begin position="1220"/>
        <end position="1319"/>
    </location>
</feature>
<feature type="transmembrane region" description="Helical" evidence="7">
    <location>
        <begin position="764"/>
        <end position="785"/>
    </location>
</feature>
<evidence type="ECO:0000256" key="3">
    <source>
        <dbReference type="ARBA" id="ARBA00022553"/>
    </source>
</evidence>